<dbReference type="GO" id="GO:0071014">
    <property type="term" value="C:post-mRNA release spliceosomal complex"/>
    <property type="evidence" value="ECO:0007669"/>
    <property type="project" value="TreeGrafter"/>
</dbReference>
<dbReference type="KEGG" id="csol:105359240"/>
<proteinExistence type="inferred from homology"/>
<dbReference type="Pfam" id="PF04676">
    <property type="entry name" value="CwfJ_C_2"/>
    <property type="match status" value="1"/>
</dbReference>
<evidence type="ECO:0000313" key="5">
    <source>
        <dbReference type="RefSeq" id="XP_011494077.1"/>
    </source>
</evidence>
<accession>A0AAJ6VLC8</accession>
<dbReference type="InterPro" id="IPR040194">
    <property type="entry name" value="Cwf19-like"/>
</dbReference>
<dbReference type="AlphaFoldDB" id="A0AAJ6VLC8"/>
<dbReference type="GeneID" id="105359240"/>
<sequence length="512" mass="58856">MTEKQKVLICGDVEGHFKLLFSKVDAINKKNGPFDFLLCVGNFFGENNNELTPYKLGNKTISIPTYIIGPNRETDIKHYPDVNGCELSNNLTYLGKHGLYTSSSGLKIAYLSGVEKNKNDPKECTFNEDDVLALRNSCLIGCPSYRGIDILLTAQWPLGVTNALEDKPEFEYKGSKLISWLATHIKPRYHVCGIENIHFERCPYRNQNESEDGLDIATRFIALAKIANSEKKKWIYALNLTPVQKTRMSELMMKTTDETISPYPASMLQNNPGKKMEDKAQFFYDMDSNKDGKKKTKRPKMEFDQNKCWFCLSSQDVSKHLVISTGKEIYLALAKGGVVDDHFLILPIMHHQCLSTLPDNVKEELRLYKESIRKYYATSDRVPVFFERNFKTSHCQLQVVPIHKNQAPCLKEAFQEIGGIYHISIKELDVDLHEIAPSGTLYFYVELPDGQRLFYRIKKDFPLQFGREVVCSDRILDIPDRFDWKDCQLSKEEEFLLAEQIKAKFKPFDVNL</sequence>
<organism evidence="4 5">
    <name type="scientific">Ceratosolen solmsi marchali</name>
    <dbReference type="NCBI Taxonomy" id="326594"/>
    <lineage>
        <taxon>Eukaryota</taxon>
        <taxon>Metazoa</taxon>
        <taxon>Ecdysozoa</taxon>
        <taxon>Arthropoda</taxon>
        <taxon>Hexapoda</taxon>
        <taxon>Insecta</taxon>
        <taxon>Pterygota</taxon>
        <taxon>Neoptera</taxon>
        <taxon>Endopterygota</taxon>
        <taxon>Hymenoptera</taxon>
        <taxon>Apocrita</taxon>
        <taxon>Proctotrupomorpha</taxon>
        <taxon>Chalcidoidea</taxon>
        <taxon>Agaonidae</taxon>
        <taxon>Agaoninae</taxon>
        <taxon>Ceratosolen</taxon>
    </lineage>
</organism>
<keyword evidence="4" id="KW-1185">Reference proteome</keyword>
<feature type="domain" description="Cwf19-like C-terminal" evidence="3">
    <location>
        <begin position="298"/>
        <end position="414"/>
    </location>
</feature>
<dbReference type="SUPFAM" id="SSF54197">
    <property type="entry name" value="HIT-like"/>
    <property type="match status" value="1"/>
</dbReference>
<dbReference type="GO" id="GO:0061632">
    <property type="term" value="F:RNA lariat debranching enzyme activator activity"/>
    <property type="evidence" value="ECO:0007669"/>
    <property type="project" value="TreeGrafter"/>
</dbReference>
<name>A0AAJ6VLC8_9HYME</name>
<dbReference type="InterPro" id="IPR036265">
    <property type="entry name" value="HIT-like_sf"/>
</dbReference>
<dbReference type="InterPro" id="IPR006768">
    <property type="entry name" value="Cwf19-like_C_dom-1"/>
</dbReference>
<gene>
    <name evidence="5" type="primary">LOC105359240</name>
</gene>
<dbReference type="PANTHER" id="PTHR12072">
    <property type="entry name" value="CWF19, CELL CYCLE CONTROL PROTEIN"/>
    <property type="match status" value="1"/>
</dbReference>
<dbReference type="CDD" id="cd07380">
    <property type="entry name" value="MPP_CWF19_N"/>
    <property type="match status" value="1"/>
</dbReference>
<dbReference type="Pfam" id="PF04677">
    <property type="entry name" value="CwfJ_C_1"/>
    <property type="match status" value="1"/>
</dbReference>
<evidence type="ECO:0000259" key="2">
    <source>
        <dbReference type="Pfam" id="PF04676"/>
    </source>
</evidence>
<dbReference type="RefSeq" id="XP_011494077.1">
    <property type="nucleotide sequence ID" value="XM_011495775.1"/>
</dbReference>
<dbReference type="InterPro" id="IPR006767">
    <property type="entry name" value="Cwf19-like_C_dom-2"/>
</dbReference>
<feature type="domain" description="Cwf19-like protein C-terminal" evidence="2">
    <location>
        <begin position="431"/>
        <end position="509"/>
    </location>
</feature>
<dbReference type="Proteomes" id="UP000695007">
    <property type="component" value="Unplaced"/>
</dbReference>
<evidence type="ECO:0000313" key="4">
    <source>
        <dbReference type="Proteomes" id="UP000695007"/>
    </source>
</evidence>
<evidence type="ECO:0000256" key="1">
    <source>
        <dbReference type="ARBA" id="ARBA00006795"/>
    </source>
</evidence>
<comment type="similarity">
    <text evidence="1">Belongs to the CWF19 family.</text>
</comment>
<protein>
    <submittedName>
        <fullName evidence="5">CWF19-like protein 1</fullName>
    </submittedName>
</protein>
<dbReference type="GO" id="GO:0000398">
    <property type="term" value="P:mRNA splicing, via spliceosome"/>
    <property type="evidence" value="ECO:0007669"/>
    <property type="project" value="TreeGrafter"/>
</dbReference>
<reference evidence="5" key="1">
    <citation type="submission" date="2025-08" db="UniProtKB">
        <authorList>
            <consortium name="RefSeq"/>
        </authorList>
    </citation>
    <scope>IDENTIFICATION</scope>
</reference>
<evidence type="ECO:0000259" key="3">
    <source>
        <dbReference type="Pfam" id="PF04677"/>
    </source>
</evidence>
<dbReference type="PANTHER" id="PTHR12072:SF4">
    <property type="entry name" value="CWF19-LIKE PROTEIN 1"/>
    <property type="match status" value="1"/>
</dbReference>